<keyword evidence="3" id="KW-0378">Hydrolase</keyword>
<evidence type="ECO:0000259" key="4">
    <source>
        <dbReference type="Pfam" id="PF09126"/>
    </source>
</evidence>
<dbReference type="SUPFAM" id="SSF52980">
    <property type="entry name" value="Restriction endonuclease-like"/>
    <property type="match status" value="1"/>
</dbReference>
<gene>
    <name evidence="5" type="ORF">HNR05_000012</name>
</gene>
<organism evidence="5 6">
    <name type="scientific">Glaciibacter psychrotolerans</name>
    <dbReference type="NCBI Taxonomy" id="670054"/>
    <lineage>
        <taxon>Bacteria</taxon>
        <taxon>Bacillati</taxon>
        <taxon>Actinomycetota</taxon>
        <taxon>Actinomycetes</taxon>
        <taxon>Micrococcales</taxon>
        <taxon>Microbacteriaceae</taxon>
        <taxon>Glaciibacter</taxon>
    </lineage>
</organism>
<evidence type="ECO:0000256" key="3">
    <source>
        <dbReference type="ARBA" id="ARBA00022801"/>
    </source>
</evidence>
<proteinExistence type="predicted"/>
<dbReference type="EMBL" id="JACCFM010000001">
    <property type="protein sequence ID" value="NYJ18221.1"/>
    <property type="molecule type" value="Genomic_DNA"/>
</dbReference>
<dbReference type="Gene3D" id="3.40.600.10">
    <property type="entry name" value="DNA mismatch repair MutH/Restriction endonuclease, type II"/>
    <property type="match status" value="1"/>
</dbReference>
<dbReference type="RefSeq" id="WP_179577156.1">
    <property type="nucleotide sequence ID" value="NZ_JACCFM010000001.1"/>
</dbReference>
<dbReference type="InterPro" id="IPR036388">
    <property type="entry name" value="WH-like_DNA-bd_sf"/>
</dbReference>
<dbReference type="GO" id="GO:0009307">
    <property type="term" value="P:DNA restriction-modification system"/>
    <property type="evidence" value="ECO:0007669"/>
    <property type="project" value="InterPro"/>
</dbReference>
<keyword evidence="1" id="KW-0540">Nuclease</keyword>
<dbReference type="AlphaFoldDB" id="A0A7Z0EAU2"/>
<dbReference type="Gene3D" id="1.10.10.10">
    <property type="entry name" value="Winged helix-like DNA-binding domain superfamily/Winged helix DNA-binding domain"/>
    <property type="match status" value="1"/>
</dbReference>
<dbReference type="Pfam" id="PF09126">
    <property type="entry name" value="NaeI"/>
    <property type="match status" value="1"/>
</dbReference>
<dbReference type="InterPro" id="IPR015210">
    <property type="entry name" value="NaeI"/>
</dbReference>
<dbReference type="Proteomes" id="UP000537260">
    <property type="component" value="Unassembled WGS sequence"/>
</dbReference>
<protein>
    <recommendedName>
        <fullName evidence="4">Type II restriction enzyme NaeI domain-containing protein</fullName>
    </recommendedName>
</protein>
<evidence type="ECO:0000256" key="2">
    <source>
        <dbReference type="ARBA" id="ARBA00022759"/>
    </source>
</evidence>
<evidence type="ECO:0000256" key="1">
    <source>
        <dbReference type="ARBA" id="ARBA00022722"/>
    </source>
</evidence>
<accession>A0A7Z0EAU2</accession>
<comment type="caution">
    <text evidence="5">The sequence shown here is derived from an EMBL/GenBank/DDBJ whole genome shotgun (WGS) entry which is preliminary data.</text>
</comment>
<dbReference type="GO" id="GO:0003677">
    <property type="term" value="F:DNA binding"/>
    <property type="evidence" value="ECO:0007669"/>
    <property type="project" value="InterPro"/>
</dbReference>
<evidence type="ECO:0000313" key="5">
    <source>
        <dbReference type="EMBL" id="NYJ18221.1"/>
    </source>
</evidence>
<evidence type="ECO:0000313" key="6">
    <source>
        <dbReference type="Proteomes" id="UP000537260"/>
    </source>
</evidence>
<feature type="domain" description="Type II restriction enzyme NaeI" evidence="4">
    <location>
        <begin position="19"/>
        <end position="299"/>
    </location>
</feature>
<dbReference type="InterPro" id="IPR011335">
    <property type="entry name" value="Restrct_endonuc-II-like"/>
</dbReference>
<sequence length="310" mass="34953">MWTENLHAPDAEDEALRAVFAAIQLADPDGSRMAKVVRRTFDQLYDGQRTGRYRLDQLFKTEKTHFGTLIEINLQREFSFADGVILDFRIAGNEVDCKFSHTGAWMLPMESFDQLILVLKADDQTSTWSVGIVRVTEENRRTSENRDKKTGLNAFGRERIAWIHKEAPMQPNALLELAPDDVDRIFQHRSGQKRVNELFRVAMNRRLSRTIIATVAQQDDFMKRVRNNGGSRSALAPEGFLILGGDYSVQRHLAENLGATVPEPGEFVSVRVVPTTASTPQAISLDGRWWRLARSGEMITVPAPSLTNGI</sequence>
<name>A0A7Z0EAU2_9MICO</name>
<keyword evidence="2" id="KW-0255">Endonuclease</keyword>
<reference evidence="5 6" key="1">
    <citation type="submission" date="2020-07" db="EMBL/GenBank/DDBJ databases">
        <title>Sequencing the genomes of 1000 actinobacteria strains.</title>
        <authorList>
            <person name="Klenk H.-P."/>
        </authorList>
    </citation>
    <scope>NUCLEOTIDE SEQUENCE [LARGE SCALE GENOMIC DNA]</scope>
    <source>
        <strain evidence="5 6">LI1</strain>
    </source>
</reference>
<dbReference type="CDD" id="cd22338">
    <property type="entry name" value="NaeI-like"/>
    <property type="match status" value="1"/>
</dbReference>
<dbReference type="GO" id="GO:0009036">
    <property type="term" value="F:type II site-specific deoxyribonuclease activity"/>
    <property type="evidence" value="ECO:0007669"/>
    <property type="project" value="InterPro"/>
</dbReference>
<dbReference type="InterPro" id="IPR037057">
    <property type="entry name" value="DNA_rep_MutH/T2_RE_sf"/>
</dbReference>
<keyword evidence="6" id="KW-1185">Reference proteome</keyword>